<dbReference type="SUPFAM" id="SSF54506">
    <property type="entry name" value="Diaminopimelate epimerase-like"/>
    <property type="match status" value="2"/>
</dbReference>
<dbReference type="Pfam" id="PF04303">
    <property type="entry name" value="PrpF"/>
    <property type="match status" value="1"/>
</dbReference>
<name>A0A9P4XI53_9HYPO</name>
<evidence type="ECO:0000256" key="2">
    <source>
        <dbReference type="ARBA" id="ARBA00023235"/>
    </source>
</evidence>
<dbReference type="InterPro" id="IPR007400">
    <property type="entry name" value="PrpF-like"/>
</dbReference>
<reference evidence="3 4" key="1">
    <citation type="submission" date="2018-06" db="EMBL/GenBank/DDBJ databases">
        <title>Genome analysis of cellulolytic fungus Trichoderma lentiforme CFAM-422.</title>
        <authorList>
            <person name="Steindorff A.S."/>
            <person name="Formighieri E.F."/>
            <person name="Midorikawa G.E.O."/>
            <person name="Tamietti M.S."/>
            <person name="Ramos E.Z."/>
            <person name="Silva A.S."/>
            <person name="Bon E.P.S."/>
            <person name="Mendes T.D."/>
            <person name="Damaso M.C.T."/>
            <person name="Favaro L.C.L."/>
        </authorList>
    </citation>
    <scope>NUCLEOTIDE SEQUENCE [LARGE SCALE GENOMIC DNA]</scope>
    <source>
        <strain evidence="3 4">CFAM-422</strain>
    </source>
</reference>
<dbReference type="EMBL" id="QLNT01000007">
    <property type="protein sequence ID" value="KAF3072819.1"/>
    <property type="molecule type" value="Genomic_DNA"/>
</dbReference>
<dbReference type="GO" id="GO:0016853">
    <property type="term" value="F:isomerase activity"/>
    <property type="evidence" value="ECO:0007669"/>
    <property type="project" value="UniProtKB-KW"/>
</dbReference>
<dbReference type="AlphaFoldDB" id="A0A9P4XI53"/>
<sequence length="399" mass="41239">MRRLPAWFVRSGTSTGLLFSRASLPPVPCQWQPILAPAMGSPDPLYARQLDGMGSGISSTSKVVVVGPPSSSSSSLSSASAGAASGSGSDVGPGVVDAEFTFVQVGIRDGTLDLAGTCGNMSAIVGPAAWDMGFVPPSRIASRVSYDAATRSRWATLRILNTNTNKVVVSRFQLDGSPLAYSPHGDYAMDGVPGTQSPITLSFLDPAGAKTGRALPTGNPIDELHLPDGSRVKASLVDVSNPGVFITTSSLGIDDATATTLTPSLVEADSSLKARLEQIRQAGASAMRLDPKIESVPKVVMLLPSTAKKSAETDIQCLAMSMGQAHKAAPLTLSLCLGAASQIDGTIAAEMMGGAKKSVIRIGHPSGVVDVGTTVKDGKIEEAKLLRTARVLMKGDVYY</sequence>
<organism evidence="3 4">
    <name type="scientific">Trichoderma lentiforme</name>
    <dbReference type="NCBI Taxonomy" id="1567552"/>
    <lineage>
        <taxon>Eukaryota</taxon>
        <taxon>Fungi</taxon>
        <taxon>Dikarya</taxon>
        <taxon>Ascomycota</taxon>
        <taxon>Pezizomycotina</taxon>
        <taxon>Sordariomycetes</taxon>
        <taxon>Hypocreomycetidae</taxon>
        <taxon>Hypocreales</taxon>
        <taxon>Hypocreaceae</taxon>
        <taxon>Trichoderma</taxon>
    </lineage>
</organism>
<keyword evidence="4" id="KW-1185">Reference proteome</keyword>
<evidence type="ECO:0000313" key="3">
    <source>
        <dbReference type="EMBL" id="KAF3072819.1"/>
    </source>
</evidence>
<evidence type="ECO:0000313" key="4">
    <source>
        <dbReference type="Proteomes" id="UP000801864"/>
    </source>
</evidence>
<accession>A0A9P4XI53</accession>
<protein>
    <submittedName>
        <fullName evidence="3">Isomerase YraM</fullName>
    </submittedName>
</protein>
<dbReference type="PANTHER" id="PTHR43709:SF2">
    <property type="entry name" value="DUF453 DOMAIN PROTEIN (AFU_ORTHOLOGUE AFUA_6G00360)"/>
    <property type="match status" value="1"/>
</dbReference>
<comment type="similarity">
    <text evidence="1">Belongs to the PrpF family.</text>
</comment>
<comment type="caution">
    <text evidence="3">The sequence shown here is derived from an EMBL/GenBank/DDBJ whole genome shotgun (WGS) entry which is preliminary data.</text>
</comment>
<dbReference type="Proteomes" id="UP000801864">
    <property type="component" value="Unassembled WGS sequence"/>
</dbReference>
<gene>
    <name evidence="3" type="ORF">CFAM422_004682</name>
</gene>
<dbReference type="Gene3D" id="3.10.310.10">
    <property type="entry name" value="Diaminopimelate Epimerase, Chain A, domain 1"/>
    <property type="match status" value="2"/>
</dbReference>
<keyword evidence="2 3" id="KW-0413">Isomerase</keyword>
<dbReference type="PANTHER" id="PTHR43709">
    <property type="entry name" value="ACONITATE ISOMERASE-RELATED"/>
    <property type="match status" value="1"/>
</dbReference>
<evidence type="ECO:0000256" key="1">
    <source>
        <dbReference type="ARBA" id="ARBA00007673"/>
    </source>
</evidence>
<proteinExistence type="inferred from homology"/>